<evidence type="ECO:0000256" key="1">
    <source>
        <dbReference type="ARBA" id="ARBA00022801"/>
    </source>
</evidence>
<dbReference type="Pfam" id="PF04371">
    <property type="entry name" value="PAD_porph"/>
    <property type="match status" value="1"/>
</dbReference>
<gene>
    <name evidence="2" type="ORF">AAIA72_02445</name>
</gene>
<dbReference type="GO" id="GO:0009446">
    <property type="term" value="P:putrescine biosynthetic process"/>
    <property type="evidence" value="ECO:0007669"/>
    <property type="project" value="InterPro"/>
</dbReference>
<organism evidence="2">
    <name type="scientific">Thermohahella caldifontis</name>
    <dbReference type="NCBI Taxonomy" id="3142973"/>
    <lineage>
        <taxon>Bacteria</taxon>
        <taxon>Pseudomonadati</taxon>
        <taxon>Pseudomonadota</taxon>
        <taxon>Gammaproteobacteria</taxon>
        <taxon>Oceanospirillales</taxon>
        <taxon>Hahellaceae</taxon>
        <taxon>Thermohahella</taxon>
    </lineage>
</organism>
<dbReference type="SUPFAM" id="SSF55909">
    <property type="entry name" value="Pentein"/>
    <property type="match status" value="1"/>
</dbReference>
<dbReference type="PANTHER" id="PTHR31377:SF0">
    <property type="entry name" value="AGMATINE DEIMINASE-RELATED"/>
    <property type="match status" value="1"/>
</dbReference>
<dbReference type="EMBL" id="CP154858">
    <property type="protein sequence ID" value="XDT72866.1"/>
    <property type="molecule type" value="Genomic_DNA"/>
</dbReference>
<protein>
    <submittedName>
        <fullName evidence="2">Agmatine deiminase family protein</fullName>
    </submittedName>
</protein>
<dbReference type="Gene3D" id="3.75.10.10">
    <property type="entry name" value="L-arginine/glycine Amidinotransferase, Chain A"/>
    <property type="match status" value="1"/>
</dbReference>
<proteinExistence type="predicted"/>
<dbReference type="InterPro" id="IPR007466">
    <property type="entry name" value="Peptidyl-Arg-deiminase_porph"/>
</dbReference>
<sequence length="344" mass="38502">MTQHSVVWPAEWARQDAVMLTWPHRNTDWADILQAAEDNFRQLLVRIARHEPVIVACDPAADRAAIETLAHNLPHPVYLYTVPSNDTWARDHGPVTVLRDGRPVLLDFTFNAWGGKFDATLDNEITRNLHQQGAFGRTPVESLPFVLEGGGIESDGEGTLLTTSMCLLTPTRNPDFTREDIEHYLGEKLGVDRVLWLDHGYLEGDDTDSHVDTLARFCNPDTIAYVQCTDPDDPHYDALRAMEAQLQSFTRRDGNPYTLIPLPMPQACYSEDGHRLPATYANFLIINDAVLVPTYGVPEDRVALERLAEAFPGRAIEAVNCRTLIEQHGSLHCVTMQIPEGVLS</sequence>
<dbReference type="GO" id="GO:0004668">
    <property type="term" value="F:protein-arginine deiminase activity"/>
    <property type="evidence" value="ECO:0007669"/>
    <property type="project" value="InterPro"/>
</dbReference>
<dbReference type="KEGG" id="tcd:AAIA72_02445"/>
<name>A0AB39UX63_9GAMM</name>
<keyword evidence="1" id="KW-0378">Hydrolase</keyword>
<dbReference type="PANTHER" id="PTHR31377">
    <property type="entry name" value="AGMATINE DEIMINASE-RELATED"/>
    <property type="match status" value="1"/>
</dbReference>
<dbReference type="AlphaFoldDB" id="A0AB39UX63"/>
<accession>A0AB39UX63</accession>
<evidence type="ECO:0000313" key="2">
    <source>
        <dbReference type="EMBL" id="XDT72866.1"/>
    </source>
</evidence>
<reference evidence="2" key="1">
    <citation type="submission" date="2024-05" db="EMBL/GenBank/DDBJ databases">
        <title>Genome sequencing of novel strain.</title>
        <authorList>
            <person name="Ganbat D."/>
            <person name="Ganbat S."/>
            <person name="Lee S.-J."/>
        </authorList>
    </citation>
    <scope>NUCLEOTIDE SEQUENCE</scope>
    <source>
        <strain evidence="2">SMD15-11</strain>
    </source>
</reference>
<dbReference type="GO" id="GO:0047632">
    <property type="term" value="F:agmatine deiminase activity"/>
    <property type="evidence" value="ECO:0007669"/>
    <property type="project" value="TreeGrafter"/>
</dbReference>
<dbReference type="RefSeq" id="WP_369601866.1">
    <property type="nucleotide sequence ID" value="NZ_CP154858.1"/>
</dbReference>